<sequence>MSSGKDDHAECGGGPEQRAETHVALPVLDPVTAIFDYHERTKHQFDRYARAPGYLDWANQPCPFRCYAGTRTFELPLPEQDTTPGYDAFFSGLAIAPQTVNTASLSALFYYSLALSAWKSYQQNRWSLRVNPSSGNLHPTECYLIADAIPGQTKTPGVYHYYPLRHQLEQRATFNAADWQALIAGIVPEGETLPDGSFLVALSSIHWREAWKYGERAFRYCQHDCGHALAALSIAAGLQGWQVRLVEGISDRDLATLIGLDRARDGFDPTEAECPDLLVVVTPAGTRIDPGWSPVPDVVNRIANADWQGQANSLSDAHHPWPWIDQVAEAARKPKTDLNLEAEASAETKVKPKPGKAGGTDQPSVVNQSSEIKSQIGNSPLTAGQVIRQRRSALDMDGSTHISRPLFYHILSRTLPRENPRLFSVYGWPARVHLGLFVHRVTGLPPGLYALIRDVSVGERLRQATNPEFIWRAPAGCPQHLPLYCLCEGDAQEVSQLVSCHQSIASGGAFSCAMLAEFELPIRTLGPWWYRHLFWETGMVGQMLYLEAEAKAIRATGIGCFFDDPVHQLFGIEDHSFQSLYHFTMGGPIEDTRLETRAAYYFLEPDGFES</sequence>
<evidence type="ECO:0000259" key="2">
    <source>
        <dbReference type="Pfam" id="PF00881"/>
    </source>
</evidence>
<dbReference type="Pfam" id="PF00881">
    <property type="entry name" value="Nitroreductase"/>
    <property type="match status" value="1"/>
</dbReference>
<feature type="compositionally biased region" description="Polar residues" evidence="1">
    <location>
        <begin position="361"/>
        <end position="381"/>
    </location>
</feature>
<dbReference type="CDD" id="cd02142">
    <property type="entry name" value="McbC_SagB-like_oxidoreductase"/>
    <property type="match status" value="2"/>
</dbReference>
<accession>A0ABY5GMC2</accession>
<gene>
    <name evidence="3" type="ORF">NNL38_16880</name>
</gene>
<feature type="domain" description="Nitroreductase" evidence="2">
    <location>
        <begin position="130"/>
        <end position="262"/>
    </location>
</feature>
<dbReference type="InterPro" id="IPR020051">
    <property type="entry name" value="SagB-type_dehydrogenase"/>
</dbReference>
<evidence type="ECO:0000313" key="3">
    <source>
        <dbReference type="EMBL" id="UTV30254.1"/>
    </source>
</evidence>
<dbReference type="PANTHER" id="PTHR42741:SF3">
    <property type="entry name" value="NITROREDUCTASE FAMILY PROTEIN"/>
    <property type="match status" value="1"/>
</dbReference>
<keyword evidence="4" id="KW-1185">Reference proteome</keyword>
<evidence type="ECO:0000313" key="4">
    <source>
        <dbReference type="Proteomes" id="UP001057998"/>
    </source>
</evidence>
<feature type="region of interest" description="Disordered" evidence="1">
    <location>
        <begin position="342"/>
        <end position="381"/>
    </location>
</feature>
<dbReference type="EMBL" id="CP101509">
    <property type="protein sequence ID" value="UTV30254.1"/>
    <property type="molecule type" value="Genomic_DNA"/>
</dbReference>
<dbReference type="Gene3D" id="3.40.109.10">
    <property type="entry name" value="NADH Oxidase"/>
    <property type="match status" value="2"/>
</dbReference>
<evidence type="ECO:0000256" key="1">
    <source>
        <dbReference type="SAM" id="MobiDB-lite"/>
    </source>
</evidence>
<dbReference type="RefSeq" id="WP_255391599.1">
    <property type="nucleotide sequence ID" value="NZ_CP101509.1"/>
</dbReference>
<dbReference type="InterPro" id="IPR029479">
    <property type="entry name" value="Nitroreductase"/>
</dbReference>
<dbReference type="PANTHER" id="PTHR42741">
    <property type="entry name" value="NITROREDUCTASE FAMILY PROTEIN"/>
    <property type="match status" value="1"/>
</dbReference>
<dbReference type="Proteomes" id="UP001057998">
    <property type="component" value="Chromosome 2"/>
</dbReference>
<dbReference type="SUPFAM" id="SSF55469">
    <property type="entry name" value="FMN-dependent nitroreductase-like"/>
    <property type="match status" value="2"/>
</dbReference>
<proteinExistence type="predicted"/>
<dbReference type="InterPro" id="IPR000415">
    <property type="entry name" value="Nitroreductase-like"/>
</dbReference>
<name>A0ABY5GMC2_9GAMM</name>
<protein>
    <submittedName>
        <fullName evidence="3">SagB/ThcOx family dehydrogenase</fullName>
    </submittedName>
</protein>
<organism evidence="3 4">
    <name type="scientific">Photobacterium atrarenae</name>
    <dbReference type="NCBI Taxonomy" id="865757"/>
    <lineage>
        <taxon>Bacteria</taxon>
        <taxon>Pseudomonadati</taxon>
        <taxon>Pseudomonadota</taxon>
        <taxon>Gammaproteobacteria</taxon>
        <taxon>Vibrionales</taxon>
        <taxon>Vibrionaceae</taxon>
        <taxon>Photobacterium</taxon>
    </lineage>
</organism>
<reference evidence="3" key="1">
    <citation type="submission" date="2022-07" db="EMBL/GenBank/DDBJ databases">
        <title>Genome sequencing of Photobacterium atrarenae GJH2-4.</title>
        <authorList>
            <person name="Park S.-J."/>
        </authorList>
    </citation>
    <scope>NUCLEOTIDE SEQUENCE</scope>
    <source>
        <strain evidence="3">GJH2-4</strain>
    </source>
</reference>
<dbReference type="NCBIfam" id="TIGR03605">
    <property type="entry name" value="antibiot_sagB"/>
    <property type="match status" value="1"/>
</dbReference>